<reference evidence="12 13" key="1">
    <citation type="submission" date="2017-04" db="EMBL/GenBank/DDBJ databases">
        <authorList>
            <person name="Afonso C.L."/>
            <person name="Miller P.J."/>
            <person name="Scott M.A."/>
            <person name="Spackman E."/>
            <person name="Goraichik I."/>
            <person name="Dimitrov K.M."/>
            <person name="Suarez D.L."/>
            <person name="Swayne D.E."/>
        </authorList>
    </citation>
    <scope>NUCLEOTIDE SEQUENCE [LARGE SCALE GENOMIC DNA]</scope>
    <source>
        <strain evidence="12 13">DSM 5090</strain>
    </source>
</reference>
<evidence type="ECO:0000256" key="3">
    <source>
        <dbReference type="ARBA" id="ARBA00022630"/>
    </source>
</evidence>
<evidence type="ECO:0000256" key="10">
    <source>
        <dbReference type="PIRNR" id="PIRNR006268"/>
    </source>
</evidence>
<evidence type="ECO:0000256" key="7">
    <source>
        <dbReference type="ARBA" id="ARBA00022842"/>
    </source>
</evidence>
<dbReference type="SUPFAM" id="SSF143631">
    <property type="entry name" value="ApbE-like"/>
    <property type="match status" value="1"/>
</dbReference>
<gene>
    <name evidence="12" type="ORF">SAMN04488500_12645</name>
</gene>
<dbReference type="InterPro" id="IPR003374">
    <property type="entry name" value="ApbE-like_sf"/>
</dbReference>
<feature type="binding site" evidence="11">
    <location>
        <position position="294"/>
    </location>
    <ligand>
        <name>Mg(2+)</name>
        <dbReference type="ChEBI" id="CHEBI:18420"/>
    </ligand>
</feature>
<evidence type="ECO:0000313" key="12">
    <source>
        <dbReference type="EMBL" id="SMD10750.1"/>
    </source>
</evidence>
<dbReference type="Pfam" id="PF02424">
    <property type="entry name" value="ApbE"/>
    <property type="match status" value="1"/>
</dbReference>
<comment type="catalytic activity">
    <reaction evidence="9 10">
        <text>L-threonyl-[protein] + FAD = FMN-L-threonyl-[protein] + AMP + H(+)</text>
        <dbReference type="Rhea" id="RHEA:36847"/>
        <dbReference type="Rhea" id="RHEA-COMP:11060"/>
        <dbReference type="Rhea" id="RHEA-COMP:11061"/>
        <dbReference type="ChEBI" id="CHEBI:15378"/>
        <dbReference type="ChEBI" id="CHEBI:30013"/>
        <dbReference type="ChEBI" id="CHEBI:57692"/>
        <dbReference type="ChEBI" id="CHEBI:74257"/>
        <dbReference type="ChEBI" id="CHEBI:456215"/>
        <dbReference type="EC" id="2.7.1.180"/>
    </reaction>
</comment>
<evidence type="ECO:0000256" key="9">
    <source>
        <dbReference type="ARBA" id="ARBA00048540"/>
    </source>
</evidence>
<dbReference type="PIRSF" id="PIRSF006268">
    <property type="entry name" value="ApbE"/>
    <property type="match status" value="1"/>
</dbReference>
<dbReference type="AlphaFoldDB" id="A0A1W2EM05"/>
<dbReference type="GO" id="GO:0046872">
    <property type="term" value="F:metal ion binding"/>
    <property type="evidence" value="ECO:0007669"/>
    <property type="project" value="UniProtKB-UniRule"/>
</dbReference>
<evidence type="ECO:0000256" key="8">
    <source>
        <dbReference type="ARBA" id="ARBA00031306"/>
    </source>
</evidence>
<dbReference type="STRING" id="112901.SAMN04488500_12645"/>
<keyword evidence="12" id="KW-0449">Lipoprotein</keyword>
<keyword evidence="6 10" id="KW-0274">FAD</keyword>
<evidence type="ECO:0000256" key="11">
    <source>
        <dbReference type="PIRSR" id="PIRSR006268-2"/>
    </source>
</evidence>
<comment type="cofactor">
    <cofactor evidence="11">
        <name>Mg(2+)</name>
        <dbReference type="ChEBI" id="CHEBI:18420"/>
    </cofactor>
    <cofactor evidence="11">
        <name>Mn(2+)</name>
        <dbReference type="ChEBI" id="CHEBI:29035"/>
    </cofactor>
    <text evidence="11">Magnesium. Can also use manganese.</text>
</comment>
<dbReference type="RefSeq" id="WP_139796340.1">
    <property type="nucleotide sequence ID" value="NZ_CP155572.1"/>
</dbReference>
<comment type="similarity">
    <text evidence="10">Belongs to the ApbE family.</text>
</comment>
<feature type="binding site" evidence="11">
    <location>
        <position position="290"/>
    </location>
    <ligand>
        <name>Mg(2+)</name>
        <dbReference type="ChEBI" id="CHEBI:18420"/>
    </ligand>
</feature>
<keyword evidence="5 10" id="KW-0479">Metal-binding</keyword>
<keyword evidence="7 10" id="KW-0460">Magnesium</keyword>
<evidence type="ECO:0000313" key="13">
    <source>
        <dbReference type="Proteomes" id="UP000192738"/>
    </source>
</evidence>
<keyword evidence="13" id="KW-1185">Reference proteome</keyword>
<dbReference type="InterPro" id="IPR024932">
    <property type="entry name" value="ApbE"/>
</dbReference>
<evidence type="ECO:0000256" key="4">
    <source>
        <dbReference type="ARBA" id="ARBA00022679"/>
    </source>
</evidence>
<name>A0A1W2EM05_9FIRM</name>
<proteinExistence type="inferred from homology"/>
<dbReference type="Proteomes" id="UP000192738">
    <property type="component" value="Unassembled WGS sequence"/>
</dbReference>
<dbReference type="Gene3D" id="3.10.520.10">
    <property type="entry name" value="ApbE-like domains"/>
    <property type="match status" value="1"/>
</dbReference>
<dbReference type="GO" id="GO:0016740">
    <property type="term" value="F:transferase activity"/>
    <property type="evidence" value="ECO:0007669"/>
    <property type="project" value="UniProtKB-UniRule"/>
</dbReference>
<protein>
    <recommendedName>
        <fullName evidence="2 10">FAD:protein FMN transferase</fullName>
        <ecNumber evidence="1 10">2.7.1.180</ecNumber>
    </recommendedName>
    <alternativeName>
        <fullName evidence="8 10">Flavin transferase</fullName>
    </alternativeName>
</protein>
<feature type="binding site" evidence="11">
    <location>
        <position position="177"/>
    </location>
    <ligand>
        <name>Mg(2+)</name>
        <dbReference type="ChEBI" id="CHEBI:18420"/>
    </ligand>
</feature>
<dbReference type="OrthoDB" id="9778595at2"/>
<organism evidence="12 13">
    <name type="scientific">Sporomusa malonica</name>
    <dbReference type="NCBI Taxonomy" id="112901"/>
    <lineage>
        <taxon>Bacteria</taxon>
        <taxon>Bacillati</taxon>
        <taxon>Bacillota</taxon>
        <taxon>Negativicutes</taxon>
        <taxon>Selenomonadales</taxon>
        <taxon>Sporomusaceae</taxon>
        <taxon>Sporomusa</taxon>
    </lineage>
</organism>
<sequence>MKGLKRILISIVLLLFVVPGAGCGPSALFAPKPYKETQFLMDTIIDITAYGSGNEAAVKAAFAEFKRINDLTNRFDENTQVSKINQAAGKEKVQVDADVIAMLKLARSRSEQLDGALDVTVGVLTELWSVGHKGEFVPSQAEVKALLPLVNYRLIEIDDKANTVFLPQAGMRIDLGAVAKGYANRKAIDVLKAKGIKSALVNAGGDVRVIGTRPEGQPWRIGVQDPRNLENIAAKLSLSEWDVLETSGDYQRFFEKDNVRYSHIIDPRTGFQPREVASVTIVAKSGNYVDILSTAIFVLGVERGQELLKQYPGTEAIIITADGKKIATPGLAGKIEF</sequence>
<dbReference type="PANTHER" id="PTHR30040">
    <property type="entry name" value="THIAMINE BIOSYNTHESIS LIPOPROTEIN APBE"/>
    <property type="match status" value="1"/>
</dbReference>
<dbReference type="EMBL" id="FWXI01000026">
    <property type="protein sequence ID" value="SMD10750.1"/>
    <property type="molecule type" value="Genomic_DNA"/>
</dbReference>
<dbReference type="PANTHER" id="PTHR30040:SF2">
    <property type="entry name" value="FAD:PROTEIN FMN TRANSFERASE"/>
    <property type="match status" value="1"/>
</dbReference>
<dbReference type="EC" id="2.7.1.180" evidence="1 10"/>
<keyword evidence="4 10" id="KW-0808">Transferase</keyword>
<keyword evidence="3 10" id="KW-0285">Flavoprotein</keyword>
<accession>A0A1W2EM05</accession>
<evidence type="ECO:0000256" key="2">
    <source>
        <dbReference type="ARBA" id="ARBA00016337"/>
    </source>
</evidence>
<evidence type="ECO:0000256" key="6">
    <source>
        <dbReference type="ARBA" id="ARBA00022827"/>
    </source>
</evidence>
<evidence type="ECO:0000256" key="1">
    <source>
        <dbReference type="ARBA" id="ARBA00011955"/>
    </source>
</evidence>
<evidence type="ECO:0000256" key="5">
    <source>
        <dbReference type="ARBA" id="ARBA00022723"/>
    </source>
</evidence>